<keyword evidence="5" id="KW-0812">Transmembrane</keyword>
<gene>
    <name evidence="8" type="ORF">PCL_11933</name>
</gene>
<dbReference type="SMART" id="SM00181">
    <property type="entry name" value="EGF"/>
    <property type="match status" value="2"/>
</dbReference>
<feature type="compositionally biased region" description="Polar residues" evidence="4">
    <location>
        <begin position="26"/>
        <end position="38"/>
    </location>
</feature>
<evidence type="ECO:0000259" key="6">
    <source>
        <dbReference type="PROSITE" id="PS50026"/>
    </source>
</evidence>
<evidence type="ECO:0000313" key="8">
    <source>
        <dbReference type="EMBL" id="PWI71839.1"/>
    </source>
</evidence>
<sequence length="809" mass="86212">MDSRAPRPSGERATSTLRDDHGSDRPTVSQKSHSQPRFSRTAPGIMVIAIVVATLAVALNVWPTHGAPNIVVNVTAITGTIESDWSATFYSDREPLLLGNDAGPDTGGIRAYSLNSGTPLREHASAVVGRTKLVTSVYDVGGKDLAITIAQPDSVIRLFELPSLKLIQDAQRQQLGDWSALCSWKSRTGNQYLFLFGKRQAVQLLVRADKDKLGIFEVQTFAVPFEASGCATSQPSSEMYISTDDDKAVYVMPLQESTAAPKISRAFDAPDDVTGLAVYVAGATNTSHYVFVAAEDSIAVFDHESRPVGTLKLSGYDGIEVQGLDVYQASTSLYPQGVICHAIESKQDTGFGVTSLDGVLAKLGIQPNTKYDPRRPQTCPRKSPVCGDCGFHGYCRNASKSATCECFAGFGGSHCEKNTCTNDCSGRGKCVGPNQCKCDKGWGGIACSFLLVEPSFETDAAGGDGDDPAIWISPASRTDSRIITTTKSEQGAGLSVFDLSGNLLQTMPAGEPNNVDVIYSFEAGSRTIDLAFAACRKDDTLCLFEMLPNGTLANIPGGIHPVVTDFSVYGSCTYRSPKSGKQYLFVNEKSARYLQYELSSTSNGTLETTLVREFKGGSGGQVEGCVTDQQNGWIFLGEEPSALWRYDAEPDSQATGTVVAKIGDGHLYGDVEGVTLVMGPDAQKGFVIVSCQGVSAYNVYRRAPPHEYVTTFTLVASSDGKVDAVSNTDGVTAVGTALGPDFPFGMLVTHDDANQLPNGSTSALASFKITSLSKILGADQLKKLKLLDDVDANWDPRAAIRTNTAAGLE</sequence>
<dbReference type="InterPro" id="IPR003431">
    <property type="entry name" value="B-propeller_Phytase"/>
</dbReference>
<dbReference type="EMBL" id="LCWV01000007">
    <property type="protein sequence ID" value="PWI71839.1"/>
    <property type="molecule type" value="Genomic_DNA"/>
</dbReference>
<feature type="disulfide bond" evidence="3">
    <location>
        <begin position="438"/>
        <end position="447"/>
    </location>
</feature>
<comment type="caution">
    <text evidence="8">The sequence shown here is derived from an EMBL/GenBank/DDBJ whole genome shotgun (WGS) entry which is preliminary data.</text>
</comment>
<keyword evidence="5" id="KW-0472">Membrane</keyword>
<comment type="caution">
    <text evidence="3">Lacks conserved residue(s) required for the propagation of feature annotation.</text>
</comment>
<name>A0A2U3EBF3_PURLI</name>
<evidence type="ECO:0000256" key="5">
    <source>
        <dbReference type="SAM" id="Phobius"/>
    </source>
</evidence>
<keyword evidence="1" id="KW-0732">Signal</keyword>
<feature type="domain" description="BPP" evidence="7">
    <location>
        <begin position="62"/>
        <end position="363"/>
    </location>
</feature>
<proteinExistence type="predicted"/>
<organism evidence="8 9">
    <name type="scientific">Purpureocillium lilacinum</name>
    <name type="common">Paecilomyces lilacinus</name>
    <dbReference type="NCBI Taxonomy" id="33203"/>
    <lineage>
        <taxon>Eukaryota</taxon>
        <taxon>Fungi</taxon>
        <taxon>Dikarya</taxon>
        <taxon>Ascomycota</taxon>
        <taxon>Pezizomycotina</taxon>
        <taxon>Sordariomycetes</taxon>
        <taxon>Hypocreomycetidae</taxon>
        <taxon>Hypocreales</taxon>
        <taxon>Ophiocordycipitaceae</taxon>
        <taxon>Purpureocillium</taxon>
    </lineage>
</organism>
<dbReference type="PROSITE" id="PS01186">
    <property type="entry name" value="EGF_2"/>
    <property type="match status" value="1"/>
</dbReference>
<dbReference type="Gene3D" id="2.120.10.30">
    <property type="entry name" value="TolB, C-terminal domain"/>
    <property type="match status" value="2"/>
</dbReference>
<feature type="region of interest" description="Disordered" evidence="4">
    <location>
        <begin position="1"/>
        <end position="38"/>
    </location>
</feature>
<evidence type="ECO:0000256" key="4">
    <source>
        <dbReference type="SAM" id="MobiDB-lite"/>
    </source>
</evidence>
<feature type="domain" description="EGF-like" evidence="6">
    <location>
        <begin position="416"/>
        <end position="448"/>
    </location>
</feature>
<keyword evidence="3" id="KW-0245">EGF-like domain</keyword>
<accession>A0A2U3EBF3</accession>
<dbReference type="PROSITE" id="PS00022">
    <property type="entry name" value="EGF_1"/>
    <property type="match status" value="1"/>
</dbReference>
<dbReference type="AlphaFoldDB" id="A0A2U3EBF3"/>
<dbReference type="GO" id="GO:0016158">
    <property type="term" value="F:inositol hexakisphosphate 3-phosphatase activity"/>
    <property type="evidence" value="ECO:0007669"/>
    <property type="project" value="InterPro"/>
</dbReference>
<evidence type="ECO:0000313" key="9">
    <source>
        <dbReference type="Proteomes" id="UP000245956"/>
    </source>
</evidence>
<evidence type="ECO:0000256" key="2">
    <source>
        <dbReference type="ARBA" id="ARBA00023157"/>
    </source>
</evidence>
<evidence type="ECO:0000256" key="3">
    <source>
        <dbReference type="PROSITE-ProRule" id="PRU00076"/>
    </source>
</evidence>
<evidence type="ECO:0000256" key="1">
    <source>
        <dbReference type="ARBA" id="ARBA00022729"/>
    </source>
</evidence>
<dbReference type="PANTHER" id="PTHR14949">
    <property type="entry name" value="EGF-LIKE-DOMAIN, MULTIPLE 7, 8"/>
    <property type="match status" value="1"/>
</dbReference>
<protein>
    <recommendedName>
        <fullName evidence="10">3-phytase</fullName>
    </recommendedName>
</protein>
<dbReference type="InterPro" id="IPR011042">
    <property type="entry name" value="6-blade_b-propeller_TolB-like"/>
</dbReference>
<keyword evidence="2 3" id="KW-1015">Disulfide bond</keyword>
<dbReference type="InterPro" id="IPR050969">
    <property type="entry name" value="Dev_Signal_Modulators"/>
</dbReference>
<feature type="domain" description="BPP" evidence="7">
    <location>
        <begin position="442"/>
        <end position="781"/>
    </location>
</feature>
<evidence type="ECO:0000259" key="7">
    <source>
        <dbReference type="PROSITE" id="PS51662"/>
    </source>
</evidence>
<evidence type="ECO:0008006" key="10">
    <source>
        <dbReference type="Google" id="ProtNLM"/>
    </source>
</evidence>
<dbReference type="Pfam" id="PF02333">
    <property type="entry name" value="Phytase"/>
    <property type="match status" value="1"/>
</dbReference>
<dbReference type="Gene3D" id="2.10.25.10">
    <property type="entry name" value="Laminin"/>
    <property type="match status" value="1"/>
</dbReference>
<dbReference type="InterPro" id="IPR000742">
    <property type="entry name" value="EGF"/>
</dbReference>
<dbReference type="CDD" id="cd00054">
    <property type="entry name" value="EGF_CA"/>
    <property type="match status" value="1"/>
</dbReference>
<reference evidence="8 9" key="1">
    <citation type="journal article" date="2016" name="Front. Microbiol.">
        <title>Genome and transcriptome sequences reveal the specific parasitism of the nematophagous Purpureocillium lilacinum 36-1.</title>
        <authorList>
            <person name="Xie J."/>
            <person name="Li S."/>
            <person name="Mo C."/>
            <person name="Xiao X."/>
            <person name="Peng D."/>
            <person name="Wang G."/>
            <person name="Xiao Y."/>
        </authorList>
    </citation>
    <scope>NUCLEOTIDE SEQUENCE [LARGE SCALE GENOMIC DNA]</scope>
    <source>
        <strain evidence="8 9">36-1</strain>
    </source>
</reference>
<dbReference type="SUPFAM" id="SSF50956">
    <property type="entry name" value="Thermostable phytase (3-phytase)"/>
    <property type="match status" value="2"/>
</dbReference>
<dbReference type="Proteomes" id="UP000245956">
    <property type="component" value="Unassembled WGS sequence"/>
</dbReference>
<keyword evidence="5" id="KW-1133">Transmembrane helix</keyword>
<dbReference type="PROSITE" id="PS51662">
    <property type="entry name" value="BP_PHYTASE"/>
    <property type="match status" value="2"/>
</dbReference>
<dbReference type="PANTHER" id="PTHR14949:SF56">
    <property type="entry name" value="EGF-LIKE-DOMAIN, MULTIPLE 7"/>
    <property type="match status" value="1"/>
</dbReference>
<feature type="transmembrane region" description="Helical" evidence="5">
    <location>
        <begin position="41"/>
        <end position="62"/>
    </location>
</feature>
<feature type="disulfide bond" evidence="3">
    <location>
        <begin position="420"/>
        <end position="430"/>
    </location>
</feature>
<dbReference type="PROSITE" id="PS50026">
    <property type="entry name" value="EGF_3"/>
    <property type="match status" value="1"/>
</dbReference>